<dbReference type="RefSeq" id="WP_183641562.1">
    <property type="nucleotide sequence ID" value="NZ_JACHBL010000001.1"/>
</dbReference>
<evidence type="ECO:0000313" key="3">
    <source>
        <dbReference type="EMBL" id="MBB5598177.1"/>
    </source>
</evidence>
<dbReference type="AlphaFoldDB" id="A0A7W9DBR8"/>
<evidence type="ECO:0000313" key="4">
    <source>
        <dbReference type="Proteomes" id="UP000523863"/>
    </source>
</evidence>
<organism evidence="3 4">
    <name type="scientific">Neomicrococcus lactis</name>
    <dbReference type="NCBI Taxonomy" id="732241"/>
    <lineage>
        <taxon>Bacteria</taxon>
        <taxon>Bacillati</taxon>
        <taxon>Actinomycetota</taxon>
        <taxon>Actinomycetes</taxon>
        <taxon>Micrococcales</taxon>
        <taxon>Micrococcaceae</taxon>
        <taxon>Neomicrococcus</taxon>
    </lineage>
</organism>
<dbReference type="InterPro" id="IPR002516">
    <property type="entry name" value="Glyco_trans_11"/>
</dbReference>
<dbReference type="Pfam" id="PF01531">
    <property type="entry name" value="Glyco_transf_11"/>
    <property type="match status" value="1"/>
</dbReference>
<evidence type="ECO:0008006" key="5">
    <source>
        <dbReference type="Google" id="ProtNLM"/>
    </source>
</evidence>
<evidence type="ECO:0000256" key="2">
    <source>
        <dbReference type="ARBA" id="ARBA00022679"/>
    </source>
</evidence>
<dbReference type="EMBL" id="JACHBL010000001">
    <property type="protein sequence ID" value="MBB5598177.1"/>
    <property type="molecule type" value="Genomic_DNA"/>
</dbReference>
<dbReference type="Proteomes" id="UP000523863">
    <property type="component" value="Unassembled WGS sequence"/>
</dbReference>
<dbReference type="GO" id="GO:0016020">
    <property type="term" value="C:membrane"/>
    <property type="evidence" value="ECO:0007669"/>
    <property type="project" value="InterPro"/>
</dbReference>
<sequence>MSLVQKAKSTALGIVRNGRPVAWTPEWMRLGNLLYVGEWAFQGSEEGRRVLSDDKQRESLSLFPELRDQLSVTRNQVKFTDKRVMPWSGEKPSADAYTSAEIDGPYIRQMLLPNSVIVEDPVLQQSNSMVINVRRGDYFSVAANEKEFGMDQVSYVRHALRASVEANGAPDRFLIISDGLDWCRAELGPILSPYAPADYEDGDVAHDLNAIVNAPRLLISNSTFSYWGGYIGDELNPGREVIAPWFFGRSWNNGRAHQLRRNWRIIRGDFY</sequence>
<keyword evidence="4" id="KW-1185">Reference proteome</keyword>
<evidence type="ECO:0000256" key="1">
    <source>
        <dbReference type="ARBA" id="ARBA00022676"/>
    </source>
</evidence>
<dbReference type="GO" id="GO:0005975">
    <property type="term" value="P:carbohydrate metabolic process"/>
    <property type="evidence" value="ECO:0007669"/>
    <property type="project" value="InterPro"/>
</dbReference>
<reference evidence="3 4" key="1">
    <citation type="submission" date="2020-08" db="EMBL/GenBank/DDBJ databases">
        <title>Sequencing the genomes of 1000 actinobacteria strains.</title>
        <authorList>
            <person name="Klenk H.-P."/>
        </authorList>
    </citation>
    <scope>NUCLEOTIDE SEQUENCE [LARGE SCALE GENOMIC DNA]</scope>
    <source>
        <strain evidence="3 4">DSM 23694</strain>
    </source>
</reference>
<proteinExistence type="predicted"/>
<accession>A0A7W9DBR8</accession>
<name>A0A7W9DBR8_9MICC</name>
<dbReference type="GO" id="GO:0008107">
    <property type="term" value="F:galactoside 2-alpha-L-fucosyltransferase activity"/>
    <property type="evidence" value="ECO:0007669"/>
    <property type="project" value="InterPro"/>
</dbReference>
<gene>
    <name evidence="3" type="ORF">BKA12_001257</name>
</gene>
<keyword evidence="1" id="KW-0328">Glycosyltransferase</keyword>
<protein>
    <recommendedName>
        <fullName evidence="5">Alpha-1,2-fucosyltransferase</fullName>
    </recommendedName>
</protein>
<comment type="caution">
    <text evidence="3">The sequence shown here is derived from an EMBL/GenBank/DDBJ whole genome shotgun (WGS) entry which is preliminary data.</text>
</comment>
<keyword evidence="2" id="KW-0808">Transferase</keyword>